<name>A0A484IBW7_9ARCH</name>
<organism evidence="2 3">
    <name type="scientific">Candidatus Nitrosocosmicus franklandianus</name>
    <dbReference type="NCBI Taxonomy" id="1798806"/>
    <lineage>
        <taxon>Archaea</taxon>
        <taxon>Nitrososphaerota</taxon>
        <taxon>Nitrososphaeria</taxon>
        <taxon>Nitrososphaerales</taxon>
        <taxon>Nitrososphaeraceae</taxon>
        <taxon>Candidatus Nitrosocosmicus</taxon>
    </lineage>
</organism>
<evidence type="ECO:0000313" key="3">
    <source>
        <dbReference type="Proteomes" id="UP000294299"/>
    </source>
</evidence>
<feature type="transmembrane region" description="Helical" evidence="1">
    <location>
        <begin position="33"/>
        <end position="50"/>
    </location>
</feature>
<proteinExistence type="predicted"/>
<keyword evidence="1" id="KW-0472">Membrane</keyword>
<gene>
    <name evidence="2" type="ORF">NFRAN_1953</name>
</gene>
<dbReference type="Proteomes" id="UP000294299">
    <property type="component" value="Chromosome NFRAN"/>
</dbReference>
<keyword evidence="3" id="KW-1185">Reference proteome</keyword>
<keyword evidence="1" id="KW-0812">Transmembrane</keyword>
<dbReference type="OrthoDB" id="13686at2157"/>
<dbReference type="RefSeq" id="WP_134484532.1">
    <property type="nucleotide sequence ID" value="NZ_LR216287.1"/>
</dbReference>
<dbReference type="KEGG" id="nfn:NFRAN_1953"/>
<keyword evidence="1" id="KW-1133">Transmembrane helix</keyword>
<evidence type="ECO:0000256" key="1">
    <source>
        <dbReference type="SAM" id="Phobius"/>
    </source>
</evidence>
<reference evidence="2 3" key="1">
    <citation type="submission" date="2019-02" db="EMBL/GenBank/DDBJ databases">
        <authorList>
            <person name="Lehtovirta-Morley E L."/>
        </authorList>
    </citation>
    <scope>NUCLEOTIDE SEQUENCE [LARGE SCALE GENOMIC DNA]</scope>
    <source>
        <strain evidence="2">NFRAN1</strain>
    </source>
</reference>
<evidence type="ECO:0000313" key="2">
    <source>
        <dbReference type="EMBL" id="VFJ14275.1"/>
    </source>
</evidence>
<accession>A0A484IBW7</accession>
<dbReference type="EMBL" id="LR216287">
    <property type="protein sequence ID" value="VFJ14275.1"/>
    <property type="molecule type" value="Genomic_DNA"/>
</dbReference>
<dbReference type="AlphaFoldDB" id="A0A484IBW7"/>
<dbReference type="GeneID" id="39421255"/>
<feature type="transmembrane region" description="Helical" evidence="1">
    <location>
        <begin position="9"/>
        <end position="27"/>
    </location>
</feature>
<sequence length="69" mass="7521">MKSIDKKQVSILTAIVTLAVAMTLSPLGMNYNIQMAVAGGGTIMMAMMIMETVHLRQLLNSNLQNKIVK</sequence>
<protein>
    <submittedName>
        <fullName evidence="2">Uncharacterized protein</fullName>
    </submittedName>
</protein>